<dbReference type="PANTHER" id="PTHR46172">
    <property type="entry name" value="DNA POLYMERASE EPSILON SUBUNIT 3"/>
    <property type="match status" value="1"/>
</dbReference>
<dbReference type="Pfam" id="PF00808">
    <property type="entry name" value="CBFD_NFYB_HMF"/>
    <property type="match status" value="1"/>
</dbReference>
<evidence type="ECO:0000313" key="7">
    <source>
        <dbReference type="EMBL" id="KAG5643983.1"/>
    </source>
</evidence>
<dbReference type="PANTHER" id="PTHR46172:SF1">
    <property type="entry name" value="DNA POLYMERASE EPSILON SUBUNIT 3"/>
    <property type="match status" value="1"/>
</dbReference>
<dbReference type="GO" id="GO:0006272">
    <property type="term" value="P:leading strand elongation"/>
    <property type="evidence" value="ECO:0007669"/>
    <property type="project" value="TreeGrafter"/>
</dbReference>
<dbReference type="GO" id="GO:0046982">
    <property type="term" value="F:protein heterodimerization activity"/>
    <property type="evidence" value="ECO:0007669"/>
    <property type="project" value="InterPro"/>
</dbReference>
<proteinExistence type="predicted"/>
<dbReference type="EMBL" id="JABCKV010000087">
    <property type="protein sequence ID" value="KAG5643983.1"/>
    <property type="molecule type" value="Genomic_DNA"/>
</dbReference>
<reference evidence="7" key="1">
    <citation type="submission" date="2020-07" db="EMBL/GenBank/DDBJ databases">
        <authorList>
            <person name="Nieuwenhuis M."/>
            <person name="Van De Peppel L.J.J."/>
        </authorList>
    </citation>
    <scope>NUCLEOTIDE SEQUENCE</scope>
    <source>
        <strain evidence="7">AP01</strain>
        <tissue evidence="7">Mycelium</tissue>
    </source>
</reference>
<evidence type="ECO:0000313" key="8">
    <source>
        <dbReference type="Proteomes" id="UP000775547"/>
    </source>
</evidence>
<feature type="compositionally biased region" description="Acidic residues" evidence="5">
    <location>
        <begin position="240"/>
        <end position="275"/>
    </location>
</feature>
<accession>A0A9P7G893</accession>
<dbReference type="InterPro" id="IPR051377">
    <property type="entry name" value="DNA_Pol-Epsilon_Subunit"/>
</dbReference>
<reference evidence="7" key="2">
    <citation type="submission" date="2021-10" db="EMBL/GenBank/DDBJ databases">
        <title>Phylogenomics reveals ancestral predisposition of the termite-cultivated fungus Termitomyces towards a domesticated lifestyle.</title>
        <authorList>
            <person name="Auxier B."/>
            <person name="Grum-Grzhimaylo A."/>
            <person name="Cardenas M.E."/>
            <person name="Lodge J.D."/>
            <person name="Laessoe T."/>
            <person name="Pedersen O."/>
            <person name="Smith M.E."/>
            <person name="Kuyper T.W."/>
            <person name="Franco-Molano E.A."/>
            <person name="Baroni T.J."/>
            <person name="Aanen D.K."/>
        </authorList>
    </citation>
    <scope>NUCLEOTIDE SEQUENCE</scope>
    <source>
        <strain evidence="7">AP01</strain>
        <tissue evidence="7">Mycelium</tissue>
    </source>
</reference>
<keyword evidence="2" id="KW-0539">Nucleus</keyword>
<name>A0A9P7G893_9AGAR</name>
<dbReference type="InterPro" id="IPR009072">
    <property type="entry name" value="Histone-fold"/>
</dbReference>
<organism evidence="7 8">
    <name type="scientific">Asterophora parasitica</name>
    <dbReference type="NCBI Taxonomy" id="117018"/>
    <lineage>
        <taxon>Eukaryota</taxon>
        <taxon>Fungi</taxon>
        <taxon>Dikarya</taxon>
        <taxon>Basidiomycota</taxon>
        <taxon>Agaricomycotina</taxon>
        <taxon>Agaricomycetes</taxon>
        <taxon>Agaricomycetidae</taxon>
        <taxon>Agaricales</taxon>
        <taxon>Tricholomatineae</taxon>
        <taxon>Lyophyllaceae</taxon>
        <taxon>Asterophora</taxon>
    </lineage>
</organism>
<protein>
    <recommendedName>
        <fullName evidence="3">DNA polymerase epsilon subunit D</fullName>
    </recommendedName>
    <alternativeName>
        <fullName evidence="4">DNA polymerase II subunit D</fullName>
    </alternativeName>
</protein>
<feature type="domain" description="Transcription factor CBF/NF-Y/archaeal histone" evidence="6">
    <location>
        <begin position="28"/>
        <end position="92"/>
    </location>
</feature>
<comment type="caution">
    <text evidence="7">The sequence shown here is derived from an EMBL/GenBank/DDBJ whole genome shotgun (WGS) entry which is preliminary data.</text>
</comment>
<keyword evidence="8" id="KW-1185">Reference proteome</keyword>
<evidence type="ECO:0000259" key="6">
    <source>
        <dbReference type="Pfam" id="PF00808"/>
    </source>
</evidence>
<feature type="region of interest" description="Disordered" evidence="5">
    <location>
        <begin position="116"/>
        <end position="292"/>
    </location>
</feature>
<dbReference type="GO" id="GO:0008622">
    <property type="term" value="C:epsilon DNA polymerase complex"/>
    <property type="evidence" value="ECO:0007669"/>
    <property type="project" value="TreeGrafter"/>
</dbReference>
<evidence type="ECO:0000256" key="4">
    <source>
        <dbReference type="ARBA" id="ARBA00042096"/>
    </source>
</evidence>
<evidence type="ECO:0000256" key="3">
    <source>
        <dbReference type="ARBA" id="ARBA00039775"/>
    </source>
</evidence>
<dbReference type="GO" id="GO:0008623">
    <property type="term" value="C:CHRAC"/>
    <property type="evidence" value="ECO:0007669"/>
    <property type="project" value="TreeGrafter"/>
</dbReference>
<dbReference type="Proteomes" id="UP000775547">
    <property type="component" value="Unassembled WGS sequence"/>
</dbReference>
<evidence type="ECO:0000256" key="1">
    <source>
        <dbReference type="ARBA" id="ARBA00004123"/>
    </source>
</evidence>
<gene>
    <name evidence="7" type="ORF">DXG03_009272</name>
</gene>
<dbReference type="OrthoDB" id="1707486at2759"/>
<comment type="subcellular location">
    <subcellularLocation>
        <location evidence="1">Nucleus</location>
    </subcellularLocation>
</comment>
<evidence type="ECO:0000256" key="2">
    <source>
        <dbReference type="ARBA" id="ARBA00023242"/>
    </source>
</evidence>
<sequence length="292" mass="30737">MPRKDMTGIPISAQAQQDLVSDGIENFELPKSIVSKIAKSALPDNAKLQKETVLSLVKGSTVFINYLAATAHDVAVSKQHKSISASDVLKALEMIEFGDLVDKLQGELVVYRQQAKNDKTKKGTSNVGSASAPGGKVRAVPHTGTAPPAGSSKSKGKEKAAVGPPFTSTPLTQSRVHEDAGESASATGARTTMEVDWEEELGEAADAVEHDQDQDTEGANSERGLDADDVDADLARAVDDVEEDYDEGGDNDEGVEDGGDEAPEDVMEVEQDALMEDALVKTSEPQPHGGAP</sequence>
<dbReference type="Gene3D" id="1.10.20.10">
    <property type="entry name" value="Histone, subunit A"/>
    <property type="match status" value="1"/>
</dbReference>
<dbReference type="CDD" id="cd22928">
    <property type="entry name" value="HFD_POLE3_DPB4"/>
    <property type="match status" value="1"/>
</dbReference>
<dbReference type="GO" id="GO:0031490">
    <property type="term" value="F:chromatin DNA binding"/>
    <property type="evidence" value="ECO:0007669"/>
    <property type="project" value="TreeGrafter"/>
</dbReference>
<evidence type="ECO:0000256" key="5">
    <source>
        <dbReference type="SAM" id="MobiDB-lite"/>
    </source>
</evidence>
<dbReference type="GO" id="GO:0031507">
    <property type="term" value="P:heterochromatin formation"/>
    <property type="evidence" value="ECO:0007669"/>
    <property type="project" value="TreeGrafter"/>
</dbReference>
<dbReference type="SUPFAM" id="SSF47113">
    <property type="entry name" value="Histone-fold"/>
    <property type="match status" value="1"/>
</dbReference>
<dbReference type="AlphaFoldDB" id="A0A9P7G893"/>
<dbReference type="InterPro" id="IPR003958">
    <property type="entry name" value="CBFA_NFYB_domain"/>
</dbReference>
<dbReference type="GO" id="GO:0006974">
    <property type="term" value="P:DNA damage response"/>
    <property type="evidence" value="ECO:0007669"/>
    <property type="project" value="TreeGrafter"/>
</dbReference>